<dbReference type="InterPro" id="IPR015915">
    <property type="entry name" value="Kelch-typ_b-propeller"/>
</dbReference>
<comment type="caution">
    <text evidence="5">The sequence shown here is derived from an EMBL/GenBank/DDBJ whole genome shotgun (WGS) entry which is preliminary data.</text>
</comment>
<dbReference type="Gene3D" id="2.10.50.10">
    <property type="entry name" value="Tumor Necrosis Factor Receptor, subunit A, domain 2"/>
    <property type="match status" value="1"/>
</dbReference>
<accession>A0A1R2CUL8</accession>
<dbReference type="InterPro" id="IPR052124">
    <property type="entry name" value="Rab9_kelch_effector"/>
</dbReference>
<protein>
    <recommendedName>
        <fullName evidence="7">Tyrosine-protein kinase ephrin type A/B receptor-like domain-containing protein</fullName>
    </recommendedName>
</protein>
<proteinExistence type="predicted"/>
<evidence type="ECO:0000256" key="2">
    <source>
        <dbReference type="ARBA" id="ARBA00022737"/>
    </source>
</evidence>
<gene>
    <name evidence="5" type="ORF">SteCoe_4466</name>
</gene>
<keyword evidence="1" id="KW-0880">Kelch repeat</keyword>
<evidence type="ECO:0000256" key="4">
    <source>
        <dbReference type="SAM" id="SignalP"/>
    </source>
</evidence>
<dbReference type="PANTHER" id="PTHR46647:SF1">
    <property type="entry name" value="RAB9 EFFECTOR PROTEIN WITH KELCH MOTIFS"/>
    <property type="match status" value="1"/>
</dbReference>
<keyword evidence="3" id="KW-0812">Transmembrane</keyword>
<dbReference type="EMBL" id="MPUH01000056">
    <property type="protein sequence ID" value="OMJ92719.1"/>
    <property type="molecule type" value="Genomic_DNA"/>
</dbReference>
<evidence type="ECO:0000256" key="1">
    <source>
        <dbReference type="ARBA" id="ARBA00022441"/>
    </source>
</evidence>
<dbReference type="OrthoDB" id="292123at2759"/>
<feature type="transmembrane region" description="Helical" evidence="3">
    <location>
        <begin position="1038"/>
        <end position="1059"/>
    </location>
</feature>
<dbReference type="SUPFAM" id="SSF117281">
    <property type="entry name" value="Kelch motif"/>
    <property type="match status" value="2"/>
</dbReference>
<evidence type="ECO:0000256" key="3">
    <source>
        <dbReference type="SAM" id="Phobius"/>
    </source>
</evidence>
<reference evidence="5 6" key="1">
    <citation type="submission" date="2016-11" db="EMBL/GenBank/DDBJ databases">
        <title>The macronuclear genome of Stentor coeruleus: a giant cell with tiny introns.</title>
        <authorList>
            <person name="Slabodnick M."/>
            <person name="Ruby J.G."/>
            <person name="Reiff S.B."/>
            <person name="Swart E.C."/>
            <person name="Gosai S."/>
            <person name="Prabakaran S."/>
            <person name="Witkowska E."/>
            <person name="Larue G.E."/>
            <person name="Fisher S."/>
            <person name="Freeman R.M."/>
            <person name="Gunawardena J."/>
            <person name="Chu W."/>
            <person name="Stover N.A."/>
            <person name="Gregory B.D."/>
            <person name="Nowacki M."/>
            <person name="Derisi J."/>
            <person name="Roy S.W."/>
            <person name="Marshall W.F."/>
            <person name="Sood P."/>
        </authorList>
    </citation>
    <scope>NUCLEOTIDE SEQUENCE [LARGE SCALE GENOMIC DNA]</scope>
    <source>
        <strain evidence="5">WM001</strain>
    </source>
</reference>
<evidence type="ECO:0000313" key="6">
    <source>
        <dbReference type="Proteomes" id="UP000187209"/>
    </source>
</evidence>
<keyword evidence="2" id="KW-0677">Repeat</keyword>
<dbReference type="PANTHER" id="PTHR46647">
    <property type="entry name" value="RAB9 EFFECTOR PROTEIN WITH KELCH MOTIFS"/>
    <property type="match status" value="1"/>
</dbReference>
<feature type="transmembrane region" description="Helical" evidence="3">
    <location>
        <begin position="742"/>
        <end position="764"/>
    </location>
</feature>
<dbReference type="SMART" id="SM01411">
    <property type="entry name" value="Ephrin_rec_like"/>
    <property type="match status" value="2"/>
</dbReference>
<sequence>MYWLLVSLLYIEAVTIHNIPSSKIGPSPSFLPAIAGNSEKTILFVHEGDGQIDQNQLWELDLKTYKWSILPSFSDLPGTFYIEFRYNHTGFYRQNNQEFCIYGGRNQNKIFNDIWCFGTKRFTWEKLDLYFSPGPFMKFTSIYYEYMNYEFFIVLGIDIYTYDTKVYILDLQELKWEDKGIYVLTLDKSEYLDADYINIAISCADEKIIFVIFHKYKEFLWKGEIDIFTRKFILDKVFLDESSLRRLSDSTGYISIKASLIVNNNFSIILNSGTILYIQISSNTIPYFEFNVVNINNNSAIWCANYSCFAFGGYYLEQLTNGIEKIDFLNDSTINQNLIIESFISPPLRTSTSLKAVHTDLYLFGGKYKSLYLNDLWKYSTKKNLWSKISAKGFWPSSRSSHAASSEGDLLVIWGGENSSGYLNDMFLYNAYTGTWHQHLPYPIISPSKRKNACISLELPNAFIYGGSDSSGPLADLWEYNFRNNSYKKLIEIKPMAKPTCIFNIQSKIIIVNEDYYIEYLIKKNISIITNISKNPDSVITILYKYILFIGGRNKDFTKAHNEISFFKFQDNLNLQIEEFIYDSAHTFYNTSIYIYGGGYLTSEFSLFPAFPMARFVRIDVKDICAESNCTNPCSMGFETTENGGCTLCESGTYANDGEKHYCASCDPGYYNPNQGSTSAYQCLLCPEGTYRDKKGGNVCKACSSEYYCPVHSSYQVKTNYTVNTNPSFQPDIVKSEFPMEMISFLVKISIICMIGVLIFLLTLKKTRKCLSILDLYYNLHNFEDGEYVKITRNLCGGAFSIIFLFLSSIFIGGLISIYILDNQYEEKYMIPGDFSIKNPMNFRINFEAEIRLKEYGGKCSSTFGSIGLTHYGDCGKTINISSKGFGDKSLKALCLPRQNKVCNIYFSCENCELQPGAYFEANIFESRAYAKIIEVNITADSSIPESRSSSFNKITASKNQIFIGYNFTEFHFMAIPSLLSNDFQTINTGYHIIPGSSTILGSQNTVENFAAGLNIRVFIDRKNDVIYTFRAKKHMEMFFICISLGALAGIFAIVGSVMRVCESQTEKLESLRLVKDFNSIKNRNEGLYQMNFNWKVQSDGDLKKKITESTGLIESKEDQEYQCEIISKTTEDSK</sequence>
<dbReference type="Proteomes" id="UP000187209">
    <property type="component" value="Unassembled WGS sequence"/>
</dbReference>
<keyword evidence="3" id="KW-1133">Transmembrane helix</keyword>
<organism evidence="5 6">
    <name type="scientific">Stentor coeruleus</name>
    <dbReference type="NCBI Taxonomy" id="5963"/>
    <lineage>
        <taxon>Eukaryota</taxon>
        <taxon>Sar</taxon>
        <taxon>Alveolata</taxon>
        <taxon>Ciliophora</taxon>
        <taxon>Postciliodesmatophora</taxon>
        <taxon>Heterotrichea</taxon>
        <taxon>Heterotrichida</taxon>
        <taxon>Stentoridae</taxon>
        <taxon>Stentor</taxon>
    </lineage>
</organism>
<evidence type="ECO:0008006" key="7">
    <source>
        <dbReference type="Google" id="ProtNLM"/>
    </source>
</evidence>
<keyword evidence="3" id="KW-0472">Membrane</keyword>
<feature type="chain" id="PRO_5013385816" description="Tyrosine-protein kinase ephrin type A/B receptor-like domain-containing protein" evidence="4">
    <location>
        <begin position="17"/>
        <end position="1135"/>
    </location>
</feature>
<keyword evidence="4" id="KW-0732">Signal</keyword>
<dbReference type="SUPFAM" id="SSF57184">
    <property type="entry name" value="Growth factor receptor domain"/>
    <property type="match status" value="1"/>
</dbReference>
<dbReference type="AlphaFoldDB" id="A0A1R2CUL8"/>
<feature type="signal peptide" evidence="4">
    <location>
        <begin position="1"/>
        <end position="16"/>
    </location>
</feature>
<name>A0A1R2CUL8_9CILI</name>
<dbReference type="Pfam" id="PF24681">
    <property type="entry name" value="Kelch_KLHDC2_KLHL20_DRC7"/>
    <property type="match status" value="1"/>
</dbReference>
<keyword evidence="6" id="KW-1185">Reference proteome</keyword>
<dbReference type="InterPro" id="IPR009030">
    <property type="entry name" value="Growth_fac_rcpt_cys_sf"/>
</dbReference>
<feature type="transmembrane region" description="Helical" evidence="3">
    <location>
        <begin position="799"/>
        <end position="821"/>
    </location>
</feature>
<evidence type="ECO:0000313" key="5">
    <source>
        <dbReference type="EMBL" id="OMJ92719.1"/>
    </source>
</evidence>
<dbReference type="Gene3D" id="2.120.10.80">
    <property type="entry name" value="Kelch-type beta propeller"/>
    <property type="match status" value="2"/>
</dbReference>